<sequence length="83" mass="8605">MREKFFLGAALLTGMLILAASMLIGGVPSSMLCILLLPLIPLGALTMGALTLVFARHNSGAAEHGTTLPERTPRTMADTGPVS</sequence>
<keyword evidence="2" id="KW-0812">Transmembrane</keyword>
<name>A0A1G9D199_ACTMZ</name>
<keyword evidence="2" id="KW-1133">Transmembrane helix</keyword>
<gene>
    <name evidence="3" type="ORF">SAMN04487820_109188</name>
</gene>
<organism evidence="3 4">
    <name type="scientific">Actinopolyspora mzabensis</name>
    <dbReference type="NCBI Taxonomy" id="995066"/>
    <lineage>
        <taxon>Bacteria</taxon>
        <taxon>Bacillati</taxon>
        <taxon>Actinomycetota</taxon>
        <taxon>Actinomycetes</taxon>
        <taxon>Actinopolysporales</taxon>
        <taxon>Actinopolysporaceae</taxon>
        <taxon>Actinopolyspora</taxon>
    </lineage>
</organism>
<evidence type="ECO:0000313" key="4">
    <source>
        <dbReference type="Proteomes" id="UP000199213"/>
    </source>
</evidence>
<dbReference type="Proteomes" id="UP000199213">
    <property type="component" value="Unassembled WGS sequence"/>
</dbReference>
<keyword evidence="4" id="KW-1185">Reference proteome</keyword>
<protein>
    <submittedName>
        <fullName evidence="3">Uncharacterized protein</fullName>
    </submittedName>
</protein>
<evidence type="ECO:0000256" key="1">
    <source>
        <dbReference type="SAM" id="MobiDB-lite"/>
    </source>
</evidence>
<feature type="transmembrane region" description="Helical" evidence="2">
    <location>
        <begin position="29"/>
        <end position="55"/>
    </location>
</feature>
<feature type="region of interest" description="Disordered" evidence="1">
    <location>
        <begin position="62"/>
        <end position="83"/>
    </location>
</feature>
<dbReference type="AlphaFoldDB" id="A0A1G9D199"/>
<evidence type="ECO:0000256" key="2">
    <source>
        <dbReference type="SAM" id="Phobius"/>
    </source>
</evidence>
<evidence type="ECO:0000313" key="3">
    <source>
        <dbReference type="EMBL" id="SDK57484.1"/>
    </source>
</evidence>
<keyword evidence="2" id="KW-0472">Membrane</keyword>
<accession>A0A1G9D199</accession>
<proteinExistence type="predicted"/>
<reference evidence="4" key="1">
    <citation type="submission" date="2016-10" db="EMBL/GenBank/DDBJ databases">
        <authorList>
            <person name="Varghese N."/>
            <person name="Submissions S."/>
        </authorList>
    </citation>
    <scope>NUCLEOTIDE SEQUENCE [LARGE SCALE GENOMIC DNA]</scope>
    <source>
        <strain evidence="4">DSM 45460</strain>
    </source>
</reference>
<dbReference type="EMBL" id="FNFM01000009">
    <property type="protein sequence ID" value="SDK57484.1"/>
    <property type="molecule type" value="Genomic_DNA"/>
</dbReference>